<organism evidence="6 7">
    <name type="scientific">Massilia cellulosiltytica</name>
    <dbReference type="NCBI Taxonomy" id="2683234"/>
    <lineage>
        <taxon>Bacteria</taxon>
        <taxon>Pseudomonadati</taxon>
        <taxon>Pseudomonadota</taxon>
        <taxon>Betaproteobacteria</taxon>
        <taxon>Burkholderiales</taxon>
        <taxon>Oxalobacteraceae</taxon>
        <taxon>Telluria group</taxon>
        <taxon>Massilia</taxon>
    </lineage>
</organism>
<keyword evidence="4" id="KW-0175">Coiled coil</keyword>
<evidence type="ECO:0000313" key="7">
    <source>
        <dbReference type="Proteomes" id="UP000443353"/>
    </source>
</evidence>
<protein>
    <recommendedName>
        <fullName evidence="5">Methyl-accepting transducer domain-containing protein</fullName>
    </recommendedName>
</protein>
<comment type="similarity">
    <text evidence="2">Belongs to the methyl-accepting chemotaxis (MCP) protein family.</text>
</comment>
<dbReference type="AlphaFoldDB" id="A0A7X3K917"/>
<dbReference type="EMBL" id="WSES01000007">
    <property type="protein sequence ID" value="MVW62539.1"/>
    <property type="molecule type" value="Genomic_DNA"/>
</dbReference>
<dbReference type="PRINTS" id="PR00260">
    <property type="entry name" value="CHEMTRNSDUCR"/>
</dbReference>
<dbReference type="PROSITE" id="PS50111">
    <property type="entry name" value="CHEMOTAXIS_TRANSDUC_2"/>
    <property type="match status" value="1"/>
</dbReference>
<feature type="coiled-coil region" evidence="4">
    <location>
        <begin position="102"/>
        <end position="129"/>
    </location>
</feature>
<dbReference type="PANTHER" id="PTHR32089:SF112">
    <property type="entry name" value="LYSOZYME-LIKE PROTEIN-RELATED"/>
    <property type="match status" value="1"/>
</dbReference>
<dbReference type="Proteomes" id="UP000443353">
    <property type="component" value="Unassembled WGS sequence"/>
</dbReference>
<name>A0A7X3K917_9BURK</name>
<evidence type="ECO:0000256" key="1">
    <source>
        <dbReference type="ARBA" id="ARBA00023224"/>
    </source>
</evidence>
<dbReference type="GO" id="GO:0004888">
    <property type="term" value="F:transmembrane signaling receptor activity"/>
    <property type="evidence" value="ECO:0007669"/>
    <property type="project" value="InterPro"/>
</dbReference>
<feature type="domain" description="Methyl-accepting transducer" evidence="5">
    <location>
        <begin position="38"/>
        <end position="274"/>
    </location>
</feature>
<evidence type="ECO:0000256" key="2">
    <source>
        <dbReference type="ARBA" id="ARBA00029447"/>
    </source>
</evidence>
<comment type="caution">
    <text evidence="6">The sequence shown here is derived from an EMBL/GenBank/DDBJ whole genome shotgun (WGS) entry which is preliminary data.</text>
</comment>
<gene>
    <name evidence="6" type="ORF">GPY61_21650</name>
</gene>
<evidence type="ECO:0000313" key="6">
    <source>
        <dbReference type="EMBL" id="MVW62539.1"/>
    </source>
</evidence>
<accession>A0A7X3K917</accession>
<reference evidence="6 7" key="1">
    <citation type="submission" date="2019-12" db="EMBL/GenBank/DDBJ databases">
        <authorList>
            <person name="Li C."/>
            <person name="Zhao J."/>
        </authorList>
    </citation>
    <scope>NUCLEOTIDE SEQUENCE [LARGE SCALE GENOMIC DNA]</scope>
    <source>
        <strain evidence="6 7">NEAU-DD11</strain>
    </source>
</reference>
<dbReference type="GO" id="GO:0016020">
    <property type="term" value="C:membrane"/>
    <property type="evidence" value="ECO:0007669"/>
    <property type="project" value="InterPro"/>
</dbReference>
<dbReference type="SUPFAM" id="SSF58104">
    <property type="entry name" value="Methyl-accepting chemotaxis protein (MCP) signaling domain"/>
    <property type="match status" value="1"/>
</dbReference>
<sequence length="479" mass="51807">MLNWLKTTLIPSASAFAPTGRSGMTARVRSLVLNARDGSIRTAINAARLRKEVDQSLDKARQQYTASRELAASAREVTALSASVKAGTDDIAGTAGRNLAVARASMDELSHLEARMRAIEEKVDGFARTVGQLDHHARSISEFGGIIQRIANQTNLLAINAAIEAARAGEAGRGFAVVAAEVRRLSQLVNEETTKIAGVNSEMRTLVESTTGATQEILEGVNVSAREVGLAAGHFKTFVADFERMTGTVNEMAVAMQSLDSISQSIGRQVTDMATNASETGKSMADASRRVDEVRATTEEMQGVLAEFRTGGTTFDGLVEATTQLRDAVGRCLAGHLARGADIFDQDYRPIEGSDPPRFTTGYDRAVERDLQALYDRVLSDLPGCTYALSVDTRGYAPTHNSKFSQTPTGQREHDLVYCRNKRIFDDPVGAKLAANRKPFLFQTYLRDTGEVINDLSMPLEIGGKHWGAVRVGFDSSKL</sequence>
<dbReference type="GO" id="GO:0006935">
    <property type="term" value="P:chemotaxis"/>
    <property type="evidence" value="ECO:0007669"/>
    <property type="project" value="InterPro"/>
</dbReference>
<dbReference type="SMART" id="SM00283">
    <property type="entry name" value="MA"/>
    <property type="match status" value="1"/>
</dbReference>
<evidence type="ECO:0000259" key="5">
    <source>
        <dbReference type="PROSITE" id="PS50111"/>
    </source>
</evidence>
<keyword evidence="7" id="KW-1185">Reference proteome</keyword>
<proteinExistence type="inferred from homology"/>
<evidence type="ECO:0000256" key="3">
    <source>
        <dbReference type="PROSITE-ProRule" id="PRU00284"/>
    </source>
</evidence>
<keyword evidence="1 3" id="KW-0807">Transducer</keyword>
<dbReference type="Gene3D" id="1.10.287.950">
    <property type="entry name" value="Methyl-accepting chemotaxis protein"/>
    <property type="match status" value="1"/>
</dbReference>
<dbReference type="InterPro" id="IPR004089">
    <property type="entry name" value="MCPsignal_dom"/>
</dbReference>
<dbReference type="GO" id="GO:0007165">
    <property type="term" value="P:signal transduction"/>
    <property type="evidence" value="ECO:0007669"/>
    <property type="project" value="UniProtKB-KW"/>
</dbReference>
<dbReference type="PANTHER" id="PTHR32089">
    <property type="entry name" value="METHYL-ACCEPTING CHEMOTAXIS PROTEIN MCPB"/>
    <property type="match status" value="1"/>
</dbReference>
<dbReference type="InterPro" id="IPR004090">
    <property type="entry name" value="Chemotax_Me-accpt_rcpt"/>
</dbReference>
<dbReference type="Pfam" id="PF00015">
    <property type="entry name" value="MCPsignal"/>
    <property type="match status" value="1"/>
</dbReference>
<evidence type="ECO:0000256" key="4">
    <source>
        <dbReference type="SAM" id="Coils"/>
    </source>
</evidence>